<dbReference type="AlphaFoldDB" id="A0A4Q2DEG6"/>
<gene>
    <name evidence="2" type="ORF">EST38_g8568</name>
</gene>
<evidence type="ECO:0000256" key="1">
    <source>
        <dbReference type="SAM" id="Phobius"/>
    </source>
</evidence>
<organism evidence="2 3">
    <name type="scientific">Candolleomyces aberdarensis</name>
    <dbReference type="NCBI Taxonomy" id="2316362"/>
    <lineage>
        <taxon>Eukaryota</taxon>
        <taxon>Fungi</taxon>
        <taxon>Dikarya</taxon>
        <taxon>Basidiomycota</taxon>
        <taxon>Agaricomycotina</taxon>
        <taxon>Agaricomycetes</taxon>
        <taxon>Agaricomycetidae</taxon>
        <taxon>Agaricales</taxon>
        <taxon>Agaricineae</taxon>
        <taxon>Psathyrellaceae</taxon>
        <taxon>Candolleomyces</taxon>
    </lineage>
</organism>
<evidence type="ECO:0000313" key="2">
    <source>
        <dbReference type="EMBL" id="RXW17286.1"/>
    </source>
</evidence>
<name>A0A4Q2DEG6_9AGAR</name>
<accession>A0A4Q2DEG6</accession>
<reference evidence="2 3" key="1">
    <citation type="submission" date="2019-01" db="EMBL/GenBank/DDBJ databases">
        <title>Draft genome sequence of Psathyrella aberdarensis IHI B618.</title>
        <authorList>
            <person name="Buettner E."/>
            <person name="Kellner H."/>
        </authorList>
    </citation>
    <scope>NUCLEOTIDE SEQUENCE [LARGE SCALE GENOMIC DNA]</scope>
    <source>
        <strain evidence="2 3">IHI B618</strain>
    </source>
</reference>
<proteinExistence type="predicted"/>
<protein>
    <submittedName>
        <fullName evidence="2">Uncharacterized protein</fullName>
    </submittedName>
</protein>
<keyword evidence="1" id="KW-1133">Transmembrane helix</keyword>
<sequence length="63" mass="6788">MKLIGALPLLLNLVILKLLPALVLTLPKFRLLAAALIVASLVHLMFSLPIAIALAHPFPKINN</sequence>
<keyword evidence="3" id="KW-1185">Reference proteome</keyword>
<evidence type="ECO:0000313" key="3">
    <source>
        <dbReference type="Proteomes" id="UP000290288"/>
    </source>
</evidence>
<dbReference type="Proteomes" id="UP000290288">
    <property type="component" value="Unassembled WGS sequence"/>
</dbReference>
<comment type="caution">
    <text evidence="2">The sequence shown here is derived from an EMBL/GenBank/DDBJ whole genome shotgun (WGS) entry which is preliminary data.</text>
</comment>
<keyword evidence="1" id="KW-0812">Transmembrane</keyword>
<feature type="transmembrane region" description="Helical" evidence="1">
    <location>
        <begin position="31"/>
        <end position="55"/>
    </location>
</feature>
<keyword evidence="1" id="KW-0472">Membrane</keyword>
<dbReference type="EMBL" id="SDEE01000353">
    <property type="protein sequence ID" value="RXW17286.1"/>
    <property type="molecule type" value="Genomic_DNA"/>
</dbReference>